<comment type="caution">
    <text evidence="1">The sequence shown here is derived from an EMBL/GenBank/DDBJ whole genome shotgun (WGS) entry which is preliminary data.</text>
</comment>
<evidence type="ECO:0000313" key="1">
    <source>
        <dbReference type="EMBL" id="HIY95431.1"/>
    </source>
</evidence>
<evidence type="ECO:0000313" key="2">
    <source>
        <dbReference type="Proteomes" id="UP000824134"/>
    </source>
</evidence>
<protein>
    <submittedName>
        <fullName evidence="1">Uncharacterized protein</fullName>
    </submittedName>
</protein>
<gene>
    <name evidence="1" type="ORF">H9821_07195</name>
</gene>
<proteinExistence type="predicted"/>
<dbReference type="Proteomes" id="UP000824134">
    <property type="component" value="Unassembled WGS sequence"/>
</dbReference>
<dbReference type="AlphaFoldDB" id="A0A9D2CRB8"/>
<accession>A0A9D2CRB8</accession>
<sequence>MITVEAYSQKAGITPRAVRAKAQRGLIKAHKFGNQWVIEEDPSSAEKLSAGRPLSTRAFNDLALIADNFSPELPPQRKHRAKQRLQQLKVEGFSCFLGFARRTDLDVQYFLLSHQEIAELSQELASQLTGVSNPIAGINGTLVDVYVSREQLEDILLFYSLSPATKAHHNVRLRVGDVPKNISRLHIAADLYEDATPRSQTRARELFAQVMQQGLRHGD</sequence>
<name>A0A9D2CRB8_9MICC</name>
<reference evidence="1" key="1">
    <citation type="journal article" date="2021" name="PeerJ">
        <title>Extensive microbial diversity within the chicken gut microbiome revealed by metagenomics and culture.</title>
        <authorList>
            <person name="Gilroy R."/>
            <person name="Ravi A."/>
            <person name="Getino M."/>
            <person name="Pursley I."/>
            <person name="Horton D.L."/>
            <person name="Alikhan N.F."/>
            <person name="Baker D."/>
            <person name="Gharbi K."/>
            <person name="Hall N."/>
            <person name="Watson M."/>
            <person name="Adriaenssens E.M."/>
            <person name="Foster-Nyarko E."/>
            <person name="Jarju S."/>
            <person name="Secka A."/>
            <person name="Antonio M."/>
            <person name="Oren A."/>
            <person name="Chaudhuri R.R."/>
            <person name="La Ragione R."/>
            <person name="Hildebrand F."/>
            <person name="Pallen M.J."/>
        </authorList>
    </citation>
    <scope>NUCLEOTIDE SEQUENCE</scope>
    <source>
        <strain evidence="1">ChiHjej12B11-9195</strain>
    </source>
</reference>
<organism evidence="1 2">
    <name type="scientific">Candidatus Rothia avicola</name>
    <dbReference type="NCBI Taxonomy" id="2840478"/>
    <lineage>
        <taxon>Bacteria</taxon>
        <taxon>Bacillati</taxon>
        <taxon>Actinomycetota</taxon>
        <taxon>Actinomycetes</taxon>
        <taxon>Micrococcales</taxon>
        <taxon>Micrococcaceae</taxon>
        <taxon>Rothia</taxon>
    </lineage>
</organism>
<dbReference type="EMBL" id="DXCN01000053">
    <property type="protein sequence ID" value="HIY95431.1"/>
    <property type="molecule type" value="Genomic_DNA"/>
</dbReference>
<reference evidence="1" key="2">
    <citation type="submission" date="2021-04" db="EMBL/GenBank/DDBJ databases">
        <authorList>
            <person name="Gilroy R."/>
        </authorList>
    </citation>
    <scope>NUCLEOTIDE SEQUENCE</scope>
    <source>
        <strain evidence="1">ChiHjej12B11-9195</strain>
    </source>
</reference>